<dbReference type="Pfam" id="PF00172">
    <property type="entry name" value="Zn_clus"/>
    <property type="match status" value="1"/>
</dbReference>
<dbReference type="SUPFAM" id="SSF57701">
    <property type="entry name" value="Zn2/Cys6 DNA-binding domain"/>
    <property type="match status" value="1"/>
</dbReference>
<keyword evidence="9" id="KW-1185">Reference proteome</keyword>
<feature type="compositionally biased region" description="Low complexity" evidence="6">
    <location>
        <begin position="409"/>
        <end position="423"/>
    </location>
</feature>
<feature type="compositionally biased region" description="Low complexity" evidence="6">
    <location>
        <begin position="114"/>
        <end position="130"/>
    </location>
</feature>
<dbReference type="PANTHER" id="PTHR31845">
    <property type="entry name" value="FINGER DOMAIN PROTEIN, PUTATIVE-RELATED"/>
    <property type="match status" value="1"/>
</dbReference>
<feature type="compositionally biased region" description="Polar residues" evidence="6">
    <location>
        <begin position="1061"/>
        <end position="1071"/>
    </location>
</feature>
<accession>A0ABR3ZQT8</accession>
<evidence type="ECO:0000256" key="2">
    <source>
        <dbReference type="ARBA" id="ARBA00023015"/>
    </source>
</evidence>
<feature type="compositionally biased region" description="Acidic residues" evidence="6">
    <location>
        <begin position="86"/>
        <end position="104"/>
    </location>
</feature>
<feature type="compositionally biased region" description="Low complexity" evidence="6">
    <location>
        <begin position="1143"/>
        <end position="1177"/>
    </location>
</feature>
<feature type="compositionally biased region" description="Low complexity" evidence="6">
    <location>
        <begin position="1011"/>
        <end position="1060"/>
    </location>
</feature>
<feature type="region of interest" description="Disordered" evidence="6">
    <location>
        <begin position="1"/>
        <end position="159"/>
    </location>
</feature>
<feature type="compositionally biased region" description="Pro residues" evidence="6">
    <location>
        <begin position="276"/>
        <end position="286"/>
    </location>
</feature>
<feature type="compositionally biased region" description="Basic residues" evidence="6">
    <location>
        <begin position="394"/>
        <end position="408"/>
    </location>
</feature>
<feature type="region of interest" description="Disordered" evidence="6">
    <location>
        <begin position="171"/>
        <end position="456"/>
    </location>
</feature>
<dbReference type="Gene3D" id="4.10.240.10">
    <property type="entry name" value="Zn(2)-C6 fungal-type DNA-binding domain"/>
    <property type="match status" value="1"/>
</dbReference>
<dbReference type="InterPro" id="IPR036864">
    <property type="entry name" value="Zn2-C6_fun-type_DNA-bd_sf"/>
</dbReference>
<dbReference type="SMART" id="SM00066">
    <property type="entry name" value="GAL4"/>
    <property type="match status" value="1"/>
</dbReference>
<feature type="region of interest" description="Disordered" evidence="6">
    <location>
        <begin position="1118"/>
        <end position="1191"/>
    </location>
</feature>
<evidence type="ECO:0000256" key="1">
    <source>
        <dbReference type="ARBA" id="ARBA00004123"/>
    </source>
</evidence>
<proteinExistence type="predicted"/>
<dbReference type="EMBL" id="JAWCUI010000002">
    <property type="protein sequence ID" value="KAL1903053.1"/>
    <property type="molecule type" value="Genomic_DNA"/>
</dbReference>
<organism evidence="8 9">
    <name type="scientific">Sporothrix stenoceras</name>
    <dbReference type="NCBI Taxonomy" id="5173"/>
    <lineage>
        <taxon>Eukaryota</taxon>
        <taxon>Fungi</taxon>
        <taxon>Dikarya</taxon>
        <taxon>Ascomycota</taxon>
        <taxon>Pezizomycotina</taxon>
        <taxon>Sordariomycetes</taxon>
        <taxon>Sordariomycetidae</taxon>
        <taxon>Ophiostomatales</taxon>
        <taxon>Ophiostomataceae</taxon>
        <taxon>Sporothrix</taxon>
    </lineage>
</organism>
<feature type="compositionally biased region" description="Polar residues" evidence="6">
    <location>
        <begin position="318"/>
        <end position="330"/>
    </location>
</feature>
<feature type="compositionally biased region" description="Gly residues" evidence="6">
    <location>
        <begin position="989"/>
        <end position="998"/>
    </location>
</feature>
<feature type="region of interest" description="Disordered" evidence="6">
    <location>
        <begin position="942"/>
        <end position="1089"/>
    </location>
</feature>
<feature type="compositionally biased region" description="Basic and acidic residues" evidence="6">
    <location>
        <begin position="206"/>
        <end position="219"/>
    </location>
</feature>
<evidence type="ECO:0000259" key="7">
    <source>
        <dbReference type="PROSITE" id="PS50048"/>
    </source>
</evidence>
<dbReference type="PANTHER" id="PTHR31845:SF39">
    <property type="entry name" value="TRANSCRIPTION FACTOR PBCR-RELATED"/>
    <property type="match status" value="1"/>
</dbReference>
<feature type="compositionally biased region" description="Low complexity" evidence="6">
    <location>
        <begin position="28"/>
        <end position="70"/>
    </location>
</feature>
<reference evidence="8 9" key="1">
    <citation type="journal article" date="2024" name="IMA Fungus">
        <title>IMA Genome - F19 : A genome assembly and annotation guide to empower mycologists, including annotated draft genome sequences of Ceratocystis pirilliformis, Diaporthe australafricana, Fusarium ophioides, Paecilomyces lecythidis, and Sporothrix stenoceras.</title>
        <authorList>
            <person name="Aylward J."/>
            <person name="Wilson A.M."/>
            <person name="Visagie C.M."/>
            <person name="Spraker J."/>
            <person name="Barnes I."/>
            <person name="Buitendag C."/>
            <person name="Ceriani C."/>
            <person name="Del Mar Angel L."/>
            <person name="du Plessis D."/>
            <person name="Fuchs T."/>
            <person name="Gasser K."/>
            <person name="Kramer D."/>
            <person name="Li W."/>
            <person name="Munsamy K."/>
            <person name="Piso A."/>
            <person name="Price J.L."/>
            <person name="Sonnekus B."/>
            <person name="Thomas C."/>
            <person name="van der Nest A."/>
            <person name="van Dijk A."/>
            <person name="van Heerden A."/>
            <person name="van Vuuren N."/>
            <person name="Yilmaz N."/>
            <person name="Duong T.A."/>
            <person name="van der Merwe N.A."/>
            <person name="Wingfield M.J."/>
            <person name="Wingfield B.D."/>
        </authorList>
    </citation>
    <scope>NUCLEOTIDE SEQUENCE [LARGE SCALE GENOMIC DNA]</scope>
    <source>
        <strain evidence="8 9">CMW 5346</strain>
    </source>
</reference>
<dbReference type="InterPro" id="IPR051089">
    <property type="entry name" value="prtT"/>
</dbReference>
<dbReference type="Proteomes" id="UP001583186">
    <property type="component" value="Unassembled WGS sequence"/>
</dbReference>
<dbReference type="InterPro" id="IPR001138">
    <property type="entry name" value="Zn2Cys6_DnaBD"/>
</dbReference>
<feature type="compositionally biased region" description="Gly residues" evidence="6">
    <location>
        <begin position="135"/>
        <end position="150"/>
    </location>
</feature>
<sequence length="1242" mass="129667">MVGGAASALGNLRPGAPGASTNSPTTGSNRSGSASSSSILPPMSSMASSAAATGAATSRQQQQQPYSNPAEGYSPATTDSQSPSPSDDEGDGDDGDDDHDDGDTQTERAGGGSAQSAPGAANSAANSRPGNTQQGPGGSSAAGAAGGAGGSNAADAKKPRACEACRGLKVRCDMDPNAPPETPCRRCAKAGRKCVVTQPTRRRQKKTDSRVAELEKKIDALTASLQMTRQTGPGTGGSGSSGGAGGAGRDDGGSSGGRMSISTSGGNGILREWPPNLDPPHLPPAAPRSASSTSIGGASGRDLPPVPSMSGPAPPHSPYSTSTVGRSPFSNGPPPMVMAGQKRKFSEIREATGVVGAGAGGAGPGSRGGSGSRAGSTASDESPSMRENPYQSYHPHHSHGLSHGHNAPHSHASQQHSQPSQRHSVPEPRQPPPQQQASPAYNMARSPAGGVGSAPRFGTEYADIIDRGLLTMDKAVELFQRYTDQMARHMPAVVFPPGTTAADIRKTKPVLFLSIMAASTTEMSDVQRAIVKEMMQVFAEKIFIVGEKSLELVQALQLAVIWYWPPEHFEELKFYQLVHTAAVMAIDIGLGKKRPGNGPTVAGGGRGGGGLGFGGGMGGPGSGMGFGSSLVRGGFRPGVGGRPGGPFSGWRDHPFKKYPLPDPCGIEGRRTWLACYFMTSNTAMALHRPNLVRWTSFMTECVEVLESSPDAAPSDKYLCHLVWTHRMAEEVGQQFSMDDPTTVINIADPRTQYALRGFERELERYKSTIPRNLLQPSLRLSFEVLSLYMHEIALQTENGNDDFKTPYTAESTKEALIGDATLTPAHIRALTACLLAIDGIFDAFLGMDIQALRCIPVFNFVRVAYATVVMIKLYLFASSPNSELGKVINKEHMKVEQHLNALLDKFRATAAGNRSRPAGKFMIVLAMIRSWFLKQQAHNPFEGREGQQENGETSARQGAADQSQSQQPQQQQQQGQGQENVASPPAAGTPGGSMGAGGTSQSYMPSSAFLSTINNNINNNNNSSSSGTNAGNGNNSHLRASSTSSATATPSPSVASGATPNANNGGISNNGQVQQQQQPLPQPTSAGMYSSANTPLQLLSEIAANDYAQTAATSAAAAAGMPQQQQQQGGAGPSIPPWPPFYSSLNNGANNNTGAGSANGGQPADPQQQQQQQQAPSLMPPPPSTADYMAQYPNLNLGDNFEYALDLTFVGLSEGADNLNLTDGLNYILADPWFGGGEAFQF</sequence>
<gene>
    <name evidence="8" type="ORF">Sste5346_000337</name>
</gene>
<name>A0ABR3ZQT8_9PEZI</name>
<comment type="subcellular location">
    <subcellularLocation>
        <location evidence="1">Nucleus</location>
    </subcellularLocation>
</comment>
<keyword evidence="5" id="KW-0539">Nucleus</keyword>
<feature type="compositionally biased region" description="Polar residues" evidence="6">
    <location>
        <begin position="1001"/>
        <end position="1010"/>
    </location>
</feature>
<comment type="caution">
    <text evidence="8">The sequence shown here is derived from an EMBL/GenBank/DDBJ whole genome shotgun (WGS) entry which is preliminary data.</text>
</comment>
<keyword evidence="4" id="KW-0804">Transcription</keyword>
<protein>
    <recommendedName>
        <fullName evidence="7">Zn(2)-C6 fungal-type domain-containing protein</fullName>
    </recommendedName>
</protein>
<keyword evidence="2" id="KW-0805">Transcription regulation</keyword>
<evidence type="ECO:0000256" key="5">
    <source>
        <dbReference type="ARBA" id="ARBA00023242"/>
    </source>
</evidence>
<dbReference type="CDD" id="cd00067">
    <property type="entry name" value="GAL4"/>
    <property type="match status" value="1"/>
</dbReference>
<evidence type="ECO:0000313" key="8">
    <source>
        <dbReference type="EMBL" id="KAL1903053.1"/>
    </source>
</evidence>
<evidence type="ECO:0000256" key="6">
    <source>
        <dbReference type="SAM" id="MobiDB-lite"/>
    </source>
</evidence>
<feature type="compositionally biased region" description="Low complexity" evidence="6">
    <location>
        <begin position="287"/>
        <end position="296"/>
    </location>
</feature>
<dbReference type="PROSITE" id="PS50048">
    <property type="entry name" value="ZN2_CY6_FUNGAL_2"/>
    <property type="match status" value="1"/>
</dbReference>
<feature type="domain" description="Zn(2)-C6 fungal-type" evidence="7">
    <location>
        <begin position="161"/>
        <end position="196"/>
    </location>
</feature>
<evidence type="ECO:0000256" key="3">
    <source>
        <dbReference type="ARBA" id="ARBA00023125"/>
    </source>
</evidence>
<feature type="compositionally biased region" description="Gly residues" evidence="6">
    <location>
        <begin position="233"/>
        <end position="247"/>
    </location>
</feature>
<feature type="compositionally biased region" description="Pro residues" evidence="6">
    <location>
        <begin position="304"/>
        <end position="317"/>
    </location>
</feature>
<feature type="compositionally biased region" description="Low complexity" evidence="6">
    <location>
        <begin position="1118"/>
        <end position="1128"/>
    </location>
</feature>
<evidence type="ECO:0000256" key="4">
    <source>
        <dbReference type="ARBA" id="ARBA00023163"/>
    </source>
</evidence>
<evidence type="ECO:0000313" key="9">
    <source>
        <dbReference type="Proteomes" id="UP001583186"/>
    </source>
</evidence>
<feature type="compositionally biased region" description="Gly residues" evidence="6">
    <location>
        <begin position="355"/>
        <end position="372"/>
    </location>
</feature>
<dbReference type="PROSITE" id="PS00463">
    <property type="entry name" value="ZN2_CY6_FUNGAL_1"/>
    <property type="match status" value="1"/>
</dbReference>
<feature type="compositionally biased region" description="Low complexity" evidence="6">
    <location>
        <begin position="954"/>
        <end position="988"/>
    </location>
</feature>
<keyword evidence="3" id="KW-0238">DNA-binding</keyword>